<name>A0A3S9V1U3_9BACL</name>
<reference evidence="3" key="1">
    <citation type="submission" date="2018-12" db="EMBL/GenBank/DDBJ databases">
        <title>Complete genome sequence of Paenibacillus sp. MBLB1234.</title>
        <authorList>
            <person name="Nam Y.-D."/>
            <person name="Kang J."/>
            <person name="Chung W.-H."/>
            <person name="Park Y.S."/>
        </authorList>
    </citation>
    <scope>NUCLEOTIDE SEQUENCE [LARGE SCALE GENOMIC DNA]</scope>
    <source>
        <strain evidence="3">MBLB1234</strain>
    </source>
</reference>
<evidence type="ECO:0000256" key="1">
    <source>
        <dbReference type="ARBA" id="ARBA00023125"/>
    </source>
</evidence>
<dbReference type="KEGG" id="plut:EI981_19785"/>
<dbReference type="GO" id="GO:0003700">
    <property type="term" value="F:DNA-binding transcription factor activity"/>
    <property type="evidence" value="ECO:0007669"/>
    <property type="project" value="TreeGrafter"/>
</dbReference>
<dbReference type="PROSITE" id="PS51197">
    <property type="entry name" value="HTH_RRF2_2"/>
    <property type="match status" value="1"/>
</dbReference>
<dbReference type="Gene3D" id="1.10.10.10">
    <property type="entry name" value="Winged helix-like DNA-binding domain superfamily/Winged helix DNA-binding domain"/>
    <property type="match status" value="1"/>
</dbReference>
<proteinExistence type="predicted"/>
<dbReference type="EMBL" id="CP034346">
    <property type="protein sequence ID" value="AZS16470.1"/>
    <property type="molecule type" value="Genomic_DNA"/>
</dbReference>
<dbReference type="PROSITE" id="PS01332">
    <property type="entry name" value="HTH_RRF2_1"/>
    <property type="match status" value="1"/>
</dbReference>
<evidence type="ECO:0000313" key="2">
    <source>
        <dbReference type="EMBL" id="AZS16470.1"/>
    </source>
</evidence>
<dbReference type="OrthoDB" id="32510at2"/>
<dbReference type="GO" id="GO:0003677">
    <property type="term" value="F:DNA binding"/>
    <property type="evidence" value="ECO:0007669"/>
    <property type="project" value="UniProtKB-KW"/>
</dbReference>
<evidence type="ECO:0000313" key="3">
    <source>
        <dbReference type="Proteomes" id="UP000270678"/>
    </source>
</evidence>
<keyword evidence="1" id="KW-0238">DNA-binding</keyword>
<dbReference type="InterPro" id="IPR000944">
    <property type="entry name" value="Tscrpt_reg_Rrf2"/>
</dbReference>
<dbReference type="AlphaFoldDB" id="A0A3S9V1U3"/>
<gene>
    <name evidence="2" type="ORF">EI981_19785</name>
</gene>
<dbReference type="PANTHER" id="PTHR33221:SF15">
    <property type="entry name" value="HTH-TYPE TRANSCRIPTIONAL REGULATOR YWGB-RELATED"/>
    <property type="match status" value="1"/>
</dbReference>
<organism evidence="2 3">
    <name type="scientific">Paenibacillus lutimineralis</name>
    <dbReference type="NCBI Taxonomy" id="2707005"/>
    <lineage>
        <taxon>Bacteria</taxon>
        <taxon>Bacillati</taxon>
        <taxon>Bacillota</taxon>
        <taxon>Bacilli</taxon>
        <taxon>Bacillales</taxon>
        <taxon>Paenibacillaceae</taxon>
        <taxon>Paenibacillus</taxon>
    </lineage>
</organism>
<dbReference type="RefSeq" id="WP_127001102.1">
    <property type="nucleotide sequence ID" value="NZ_CP034346.1"/>
</dbReference>
<protein>
    <submittedName>
        <fullName evidence="2">Transcriptional regulator</fullName>
    </submittedName>
</protein>
<dbReference type="Pfam" id="PF02082">
    <property type="entry name" value="Rrf2"/>
    <property type="match status" value="1"/>
</dbReference>
<accession>A0A3S9V1U3</accession>
<dbReference type="InterPro" id="IPR030489">
    <property type="entry name" value="TR_Rrf2-type_CS"/>
</dbReference>
<dbReference type="InterPro" id="IPR011991">
    <property type="entry name" value="ArsR-like_HTH"/>
</dbReference>
<dbReference type="Proteomes" id="UP000270678">
    <property type="component" value="Chromosome"/>
</dbReference>
<dbReference type="CDD" id="cd00090">
    <property type="entry name" value="HTH_ARSR"/>
    <property type="match status" value="1"/>
</dbReference>
<dbReference type="NCBIfam" id="TIGR00738">
    <property type="entry name" value="rrf2_super"/>
    <property type="match status" value="1"/>
</dbReference>
<dbReference type="SUPFAM" id="SSF46785">
    <property type="entry name" value="Winged helix' DNA-binding domain"/>
    <property type="match status" value="1"/>
</dbReference>
<dbReference type="PANTHER" id="PTHR33221">
    <property type="entry name" value="WINGED HELIX-TURN-HELIX TRANSCRIPTIONAL REGULATOR, RRF2 FAMILY"/>
    <property type="match status" value="1"/>
</dbReference>
<dbReference type="InterPro" id="IPR036390">
    <property type="entry name" value="WH_DNA-bd_sf"/>
</dbReference>
<dbReference type="InterPro" id="IPR036388">
    <property type="entry name" value="WH-like_DNA-bd_sf"/>
</dbReference>
<sequence length="134" mass="15158">MAQLKRFGFGLQALIVLAANDSEQCSSIEIAEQIQCEPTVLRKILSQLAEHGIVEARQGRSGGYQLTRSPEQITLVEIYKSLHEKEPQWDRMLDTTGNHLFGQKVHESFSKIMTDINTQVNQVLGTYTIRDLLD</sequence>
<dbReference type="GO" id="GO:0005829">
    <property type="term" value="C:cytosol"/>
    <property type="evidence" value="ECO:0007669"/>
    <property type="project" value="TreeGrafter"/>
</dbReference>
<keyword evidence="3" id="KW-1185">Reference proteome</keyword>